<dbReference type="EMBL" id="GISG01076204">
    <property type="protein sequence ID" value="MBA4631006.1"/>
    <property type="molecule type" value="Transcribed_RNA"/>
</dbReference>
<dbReference type="PANTHER" id="PTHR45181:SF8">
    <property type="entry name" value="HEAT SHOCK PROTEIN DNAJ WITH TETRATRICOPEPTIDE REPEAT-CONTAINING PROTEIN"/>
    <property type="match status" value="1"/>
</dbReference>
<name>A0A7C9D1T0_OPUST</name>
<dbReference type="PANTHER" id="PTHR45181">
    <property type="entry name" value="HEAT SHOCK PROTEIN DNAJ WITH TETRATRICOPEPTIDE REPEAT-CONTAINING PROTEIN"/>
    <property type="match status" value="1"/>
</dbReference>
<protein>
    <submittedName>
        <fullName evidence="1">Uncharacterized protein</fullName>
    </submittedName>
</protein>
<dbReference type="AlphaFoldDB" id="A0A7C9D1T0"/>
<reference evidence="1" key="1">
    <citation type="journal article" date="2013" name="J. Plant Res.">
        <title>Effect of fungi and light on seed germination of three Opuntia species from semiarid lands of central Mexico.</title>
        <authorList>
            <person name="Delgado-Sanchez P."/>
            <person name="Jimenez-Bremont J.F."/>
            <person name="Guerrero-Gonzalez Mde L."/>
            <person name="Flores J."/>
        </authorList>
    </citation>
    <scope>NUCLEOTIDE SEQUENCE</scope>
    <source>
        <tissue evidence="1">Cladode</tissue>
    </source>
</reference>
<reference evidence="1" key="2">
    <citation type="submission" date="2020-07" db="EMBL/GenBank/DDBJ databases">
        <authorList>
            <person name="Vera ALvarez R."/>
            <person name="Arias-Moreno D.M."/>
            <person name="Jimenez-Jacinto V."/>
            <person name="Jimenez-Bremont J.F."/>
            <person name="Swaminathan K."/>
            <person name="Moose S.P."/>
            <person name="Guerrero-Gonzalez M.L."/>
            <person name="Marino-Ramirez L."/>
            <person name="Landsman D."/>
            <person name="Rodriguez-Kessler M."/>
            <person name="Delgado-Sanchez P."/>
        </authorList>
    </citation>
    <scope>NUCLEOTIDE SEQUENCE</scope>
    <source>
        <tissue evidence="1">Cladode</tissue>
    </source>
</reference>
<sequence>MESGCHVLLGEVEDAIQGFEKSMDSSNVVCLDRQVVMSASDGIQKSQKHEEAITLCQQTVDFAEKNFTIKPPGNLDVEISCVNVRQWRHRILSKCPLDLYLILWNA</sequence>
<proteinExistence type="predicted"/>
<evidence type="ECO:0000313" key="1">
    <source>
        <dbReference type="EMBL" id="MBA4631007.1"/>
    </source>
</evidence>
<dbReference type="EMBL" id="GISG01076205">
    <property type="protein sequence ID" value="MBA4631007.1"/>
    <property type="molecule type" value="Transcribed_RNA"/>
</dbReference>
<organism evidence="1">
    <name type="scientific">Opuntia streptacantha</name>
    <name type="common">Prickly pear cactus</name>
    <name type="synonym">Opuntia cardona</name>
    <dbReference type="NCBI Taxonomy" id="393608"/>
    <lineage>
        <taxon>Eukaryota</taxon>
        <taxon>Viridiplantae</taxon>
        <taxon>Streptophyta</taxon>
        <taxon>Embryophyta</taxon>
        <taxon>Tracheophyta</taxon>
        <taxon>Spermatophyta</taxon>
        <taxon>Magnoliopsida</taxon>
        <taxon>eudicotyledons</taxon>
        <taxon>Gunneridae</taxon>
        <taxon>Pentapetalae</taxon>
        <taxon>Caryophyllales</taxon>
        <taxon>Cactineae</taxon>
        <taxon>Cactaceae</taxon>
        <taxon>Opuntioideae</taxon>
        <taxon>Opuntia</taxon>
    </lineage>
</organism>
<accession>A0A7C9D1T0</accession>